<keyword evidence="8" id="KW-1185">Reference proteome</keyword>
<evidence type="ECO:0000256" key="5">
    <source>
        <dbReference type="RuleBase" id="RU004106"/>
    </source>
</evidence>
<name>A0ABU0MR16_9PROT</name>
<evidence type="ECO:0000256" key="3">
    <source>
        <dbReference type="ARBA" id="ARBA00014472"/>
    </source>
</evidence>
<organism evidence="7 8">
    <name type="scientific">Azospirillum picis</name>
    <dbReference type="NCBI Taxonomy" id="488438"/>
    <lineage>
        <taxon>Bacteria</taxon>
        <taxon>Pseudomonadati</taxon>
        <taxon>Pseudomonadota</taxon>
        <taxon>Alphaproteobacteria</taxon>
        <taxon>Rhodospirillales</taxon>
        <taxon>Azospirillaceae</taxon>
        <taxon>Azospirillum</taxon>
    </lineage>
</organism>
<keyword evidence="7" id="KW-0808">Transferase</keyword>
<dbReference type="PROSITE" id="PS00770">
    <property type="entry name" value="AA_TRANSFER_CLASS_4"/>
    <property type="match status" value="1"/>
</dbReference>
<comment type="caution">
    <text evidence="7">The sequence shown here is derived from an EMBL/GenBank/DDBJ whole genome shotgun (WGS) entry which is preliminary data.</text>
</comment>
<dbReference type="InterPro" id="IPR050571">
    <property type="entry name" value="Class-IV_PLP-Dep_Aminotrnsfr"/>
</dbReference>
<dbReference type="GO" id="GO:0047810">
    <property type="term" value="F:D-alanine-2-oxoglutarate aminotransferase activity"/>
    <property type="evidence" value="ECO:0007669"/>
    <property type="project" value="UniProtKB-EC"/>
</dbReference>
<protein>
    <recommendedName>
        <fullName evidence="3">Probable branched-chain-amino-acid aminotransferase</fullName>
    </recommendedName>
</protein>
<evidence type="ECO:0000256" key="1">
    <source>
        <dbReference type="ARBA" id="ARBA00001933"/>
    </source>
</evidence>
<gene>
    <name evidence="7" type="ORF">QO018_004522</name>
</gene>
<evidence type="ECO:0000256" key="4">
    <source>
        <dbReference type="ARBA" id="ARBA00022898"/>
    </source>
</evidence>
<dbReference type="InterPro" id="IPR036038">
    <property type="entry name" value="Aminotransferase-like"/>
</dbReference>
<dbReference type="Gene3D" id="3.20.10.10">
    <property type="entry name" value="D-amino Acid Aminotransferase, subunit A, domain 2"/>
    <property type="match status" value="1"/>
</dbReference>
<dbReference type="InterPro" id="IPR018300">
    <property type="entry name" value="Aminotrans_IV_CS"/>
</dbReference>
<dbReference type="EMBL" id="JAUSVU010000019">
    <property type="protein sequence ID" value="MDQ0535638.1"/>
    <property type="molecule type" value="Genomic_DNA"/>
</dbReference>
<keyword evidence="4 6" id="KW-0663">Pyridoxal phosphate</keyword>
<dbReference type="InterPro" id="IPR001544">
    <property type="entry name" value="Aminotrans_IV"/>
</dbReference>
<dbReference type="SUPFAM" id="SSF56752">
    <property type="entry name" value="D-aminoacid aminotransferase-like PLP-dependent enzymes"/>
    <property type="match status" value="1"/>
</dbReference>
<comment type="cofactor">
    <cofactor evidence="1 6">
        <name>pyridoxal 5'-phosphate</name>
        <dbReference type="ChEBI" id="CHEBI:597326"/>
    </cofactor>
</comment>
<dbReference type="PANTHER" id="PTHR42743">
    <property type="entry name" value="AMINO-ACID AMINOTRANSFERASE"/>
    <property type="match status" value="1"/>
</dbReference>
<dbReference type="RefSeq" id="WP_246513458.1">
    <property type="nucleotide sequence ID" value="NZ_JAGINO010000021.1"/>
</dbReference>
<accession>A0ABU0MR16</accession>
<evidence type="ECO:0000256" key="2">
    <source>
        <dbReference type="ARBA" id="ARBA00009320"/>
    </source>
</evidence>
<evidence type="ECO:0000313" key="8">
    <source>
        <dbReference type="Proteomes" id="UP001244552"/>
    </source>
</evidence>
<dbReference type="PANTHER" id="PTHR42743:SF10">
    <property type="entry name" value="D-ALANINE AMINOTRANSFERASE"/>
    <property type="match status" value="1"/>
</dbReference>
<comment type="similarity">
    <text evidence="2 5">Belongs to the class-IV pyridoxal-phosphate-dependent aminotransferase family.</text>
</comment>
<keyword evidence="7" id="KW-0032">Aminotransferase</keyword>
<dbReference type="Pfam" id="PF01063">
    <property type="entry name" value="Aminotran_4"/>
    <property type="match status" value="1"/>
</dbReference>
<dbReference type="InterPro" id="IPR043132">
    <property type="entry name" value="BCAT-like_C"/>
</dbReference>
<dbReference type="CDD" id="cd01558">
    <property type="entry name" value="D-AAT_like"/>
    <property type="match status" value="1"/>
</dbReference>
<dbReference type="Gene3D" id="3.30.470.10">
    <property type="match status" value="1"/>
</dbReference>
<evidence type="ECO:0000313" key="7">
    <source>
        <dbReference type="EMBL" id="MDQ0535638.1"/>
    </source>
</evidence>
<sequence>MTGLFPTHPALKKLKPMTISYWNGRYLPLDEVHVSPLDRGFLFADGLYEVTAAYNGRLFEPEAHIARLQRGMASLRIDTGLSAGDWLAIMERLAADSGIAGDLTVYLQVTRGAAASRGHGFPAGVAPSVFGMTSPLKRPPAAWREQGVAAITIPDIRWLRCDLKSIALLGSVLAQQAATDAGVVDAIQLRDGVVTEGAATNVFVVKDGAVATPANDSRILEGITRTVILRLAAEHGLALEERDVAAAELDAADEIWIASTTKEITPVTRLNGKPVGTGAPGPVWRRLFPLFAERLGR</sequence>
<dbReference type="Proteomes" id="UP001244552">
    <property type="component" value="Unassembled WGS sequence"/>
</dbReference>
<proteinExistence type="inferred from homology"/>
<evidence type="ECO:0000256" key="6">
    <source>
        <dbReference type="RuleBase" id="RU004516"/>
    </source>
</evidence>
<dbReference type="InterPro" id="IPR043131">
    <property type="entry name" value="BCAT-like_N"/>
</dbReference>
<reference evidence="7 8" key="1">
    <citation type="submission" date="2023-07" db="EMBL/GenBank/DDBJ databases">
        <title>Genomic Encyclopedia of Type Strains, Phase IV (KMG-IV): sequencing the most valuable type-strain genomes for metagenomic binning, comparative biology and taxonomic classification.</title>
        <authorList>
            <person name="Goeker M."/>
        </authorList>
    </citation>
    <scope>NUCLEOTIDE SEQUENCE [LARGE SCALE GENOMIC DNA]</scope>
    <source>
        <strain evidence="7 8">DSM 19922</strain>
    </source>
</reference>